<reference evidence="1" key="1">
    <citation type="submission" date="2020-04" db="EMBL/GenBank/DDBJ databases">
        <authorList>
            <person name="Chiriac C."/>
            <person name="Salcher M."/>
            <person name="Ghai R."/>
            <person name="Kavagutti S V."/>
        </authorList>
    </citation>
    <scope>NUCLEOTIDE SEQUENCE</scope>
</reference>
<evidence type="ECO:0000313" key="1">
    <source>
        <dbReference type="EMBL" id="CAB4130932.1"/>
    </source>
</evidence>
<name>A0A6J5LBU1_9CAUD</name>
<protein>
    <submittedName>
        <fullName evidence="1">Uncharacterized protein</fullName>
    </submittedName>
</protein>
<gene>
    <name evidence="1" type="ORF">UFOVP132_27</name>
</gene>
<dbReference type="EMBL" id="LR796247">
    <property type="protein sequence ID" value="CAB4130932.1"/>
    <property type="molecule type" value="Genomic_DNA"/>
</dbReference>
<proteinExistence type="predicted"/>
<organism evidence="1">
    <name type="scientific">uncultured Caudovirales phage</name>
    <dbReference type="NCBI Taxonomy" id="2100421"/>
    <lineage>
        <taxon>Viruses</taxon>
        <taxon>Duplodnaviria</taxon>
        <taxon>Heunggongvirae</taxon>
        <taxon>Uroviricota</taxon>
        <taxon>Caudoviricetes</taxon>
        <taxon>Peduoviridae</taxon>
        <taxon>Maltschvirus</taxon>
        <taxon>Maltschvirus maltsch</taxon>
    </lineage>
</organism>
<sequence length="123" mass="14103">MKFFGMKGKRPAKLIVSKTPAEVKLDMIRDILFPPSESHIDKDGRKFLVDFSADLNLDSALSDLEDGYNDKACQQTIKKISNRIFEVRKILEAHQEITDAEYLIVDDLAEESYEKVQASDREH</sequence>
<accession>A0A6J5LBU1</accession>